<dbReference type="RefSeq" id="WP_054327310.1">
    <property type="nucleotide sequence ID" value="NZ_JACOPL010000009.1"/>
</dbReference>
<dbReference type="GO" id="GO:0061711">
    <property type="term" value="F:tRNA N(6)-L-threonylcarbamoyladenine synthase activity"/>
    <property type="evidence" value="ECO:0007669"/>
    <property type="project" value="UniProtKB-EC"/>
</dbReference>
<evidence type="ECO:0000256" key="3">
    <source>
        <dbReference type="ARBA" id="ARBA00022694"/>
    </source>
</evidence>
<dbReference type="PANTHER" id="PTHR11735:SF11">
    <property type="entry name" value="TRNA THREONYLCARBAMOYLADENOSINE BIOSYNTHESIS PROTEIN TSAB"/>
    <property type="match status" value="1"/>
</dbReference>
<keyword evidence="2" id="KW-0808">Transferase</keyword>
<dbReference type="EC" id="2.3.1.234" evidence="1"/>
<dbReference type="PANTHER" id="PTHR11735">
    <property type="entry name" value="TRNA N6-ADENOSINE THREONYLCARBAMOYLTRANSFERASE"/>
    <property type="match status" value="1"/>
</dbReference>
<dbReference type="PRINTS" id="PR00789">
    <property type="entry name" value="OSIALOPTASE"/>
</dbReference>
<dbReference type="GO" id="GO:0005829">
    <property type="term" value="C:cytosol"/>
    <property type="evidence" value="ECO:0007669"/>
    <property type="project" value="TreeGrafter"/>
</dbReference>
<dbReference type="Proteomes" id="UP000606499">
    <property type="component" value="Unassembled WGS sequence"/>
</dbReference>
<accession>A0A923LVG0</accession>
<sequence>MPERFLGIDTSNYRTSAAVYDASSGAWRNEGGLLSVPEGAIGLRQSDALFQHTVRLHEKIGSLPSGEVRAIGVSTRPRAVEGSYMPCFLAGESVARSAAHLLSVPLFAVSHQQGHIAAAALSAGRLDLLDGSLLAWHLSGGTSELLLVRQGEDGLPGCTCVGGTTDLAAGQFIDRTGALLGLPFPSGAALDKLALQARPEKGFAPKVADSRFSLSGMQNQVENRQKAAEPAQLARFALETVANAVVKASDQAVRRYGGPILCAGGVMASEVIRARMREAFGDAVYFAEPALSGDNAVGAAVLASRLYERMKT</sequence>
<keyword evidence="4" id="KW-0479">Metal-binding</keyword>
<evidence type="ECO:0000313" key="9">
    <source>
        <dbReference type="Proteomes" id="UP000606499"/>
    </source>
</evidence>
<gene>
    <name evidence="8" type="ORF">H8S45_10600</name>
</gene>
<dbReference type="Pfam" id="PF00814">
    <property type="entry name" value="TsaD"/>
    <property type="match status" value="1"/>
</dbReference>
<dbReference type="InterPro" id="IPR017861">
    <property type="entry name" value="KAE1/TsaD"/>
</dbReference>
<proteinExistence type="predicted"/>
<reference evidence="8" key="1">
    <citation type="submission" date="2020-08" db="EMBL/GenBank/DDBJ databases">
        <title>Genome public.</title>
        <authorList>
            <person name="Liu C."/>
            <person name="Sun Q."/>
        </authorList>
    </citation>
    <scope>NUCLEOTIDE SEQUENCE</scope>
    <source>
        <strain evidence="8">NSJ-28</strain>
    </source>
</reference>
<comment type="caution">
    <text evidence="8">The sequence shown here is derived from an EMBL/GenBank/DDBJ whole genome shotgun (WGS) entry which is preliminary data.</text>
</comment>
<dbReference type="GO" id="GO:0003677">
    <property type="term" value="F:DNA binding"/>
    <property type="evidence" value="ECO:0007669"/>
    <property type="project" value="UniProtKB-KW"/>
</dbReference>
<evidence type="ECO:0000259" key="7">
    <source>
        <dbReference type="Pfam" id="PF00814"/>
    </source>
</evidence>
<keyword evidence="8" id="KW-0238">DNA-binding</keyword>
<evidence type="ECO:0000256" key="4">
    <source>
        <dbReference type="ARBA" id="ARBA00022723"/>
    </source>
</evidence>
<dbReference type="EMBL" id="JACOPL010000009">
    <property type="protein sequence ID" value="MBC5725904.1"/>
    <property type="molecule type" value="Genomic_DNA"/>
</dbReference>
<organism evidence="8 9">
    <name type="scientific">Agathobaculum faecis</name>
    <dbReference type="NCBI Taxonomy" id="2763013"/>
    <lineage>
        <taxon>Bacteria</taxon>
        <taxon>Bacillati</taxon>
        <taxon>Bacillota</taxon>
        <taxon>Clostridia</taxon>
        <taxon>Eubacteriales</taxon>
        <taxon>Butyricicoccaceae</taxon>
        <taxon>Agathobaculum</taxon>
    </lineage>
</organism>
<dbReference type="InterPro" id="IPR000905">
    <property type="entry name" value="Gcp-like_dom"/>
</dbReference>
<dbReference type="InterPro" id="IPR043129">
    <property type="entry name" value="ATPase_NBD"/>
</dbReference>
<evidence type="ECO:0000256" key="2">
    <source>
        <dbReference type="ARBA" id="ARBA00022679"/>
    </source>
</evidence>
<evidence type="ECO:0000256" key="5">
    <source>
        <dbReference type="ARBA" id="ARBA00023315"/>
    </source>
</evidence>
<dbReference type="GO" id="GO:0046872">
    <property type="term" value="F:metal ion binding"/>
    <property type="evidence" value="ECO:0007669"/>
    <property type="project" value="UniProtKB-KW"/>
</dbReference>
<dbReference type="AlphaFoldDB" id="A0A923LVG0"/>
<keyword evidence="3" id="KW-0819">tRNA processing</keyword>
<dbReference type="Gene3D" id="3.30.420.40">
    <property type="match status" value="2"/>
</dbReference>
<keyword evidence="9" id="KW-1185">Reference proteome</keyword>
<dbReference type="SUPFAM" id="SSF53067">
    <property type="entry name" value="Actin-like ATPase domain"/>
    <property type="match status" value="1"/>
</dbReference>
<evidence type="ECO:0000313" key="8">
    <source>
        <dbReference type="EMBL" id="MBC5725904.1"/>
    </source>
</evidence>
<evidence type="ECO:0000256" key="6">
    <source>
        <dbReference type="ARBA" id="ARBA00048117"/>
    </source>
</evidence>
<feature type="domain" description="Gcp-like" evidence="7">
    <location>
        <begin position="70"/>
        <end position="297"/>
    </location>
</feature>
<protein>
    <recommendedName>
        <fullName evidence="1">N(6)-L-threonylcarbamoyladenine synthase</fullName>
        <ecNumber evidence="1">2.3.1.234</ecNumber>
    </recommendedName>
</protein>
<keyword evidence="5" id="KW-0012">Acyltransferase</keyword>
<comment type="catalytic activity">
    <reaction evidence="6">
        <text>L-threonylcarbamoyladenylate + adenosine(37) in tRNA = N(6)-L-threonylcarbamoyladenosine(37) in tRNA + AMP + H(+)</text>
        <dbReference type="Rhea" id="RHEA:37059"/>
        <dbReference type="Rhea" id="RHEA-COMP:10162"/>
        <dbReference type="Rhea" id="RHEA-COMP:10163"/>
        <dbReference type="ChEBI" id="CHEBI:15378"/>
        <dbReference type="ChEBI" id="CHEBI:73682"/>
        <dbReference type="ChEBI" id="CHEBI:74411"/>
        <dbReference type="ChEBI" id="CHEBI:74418"/>
        <dbReference type="ChEBI" id="CHEBI:456215"/>
        <dbReference type="EC" id="2.3.1.234"/>
    </reaction>
</comment>
<name>A0A923LVG0_9FIRM</name>
<evidence type="ECO:0000256" key="1">
    <source>
        <dbReference type="ARBA" id="ARBA00012156"/>
    </source>
</evidence>
<dbReference type="GO" id="GO:0008033">
    <property type="term" value="P:tRNA processing"/>
    <property type="evidence" value="ECO:0007669"/>
    <property type="project" value="UniProtKB-KW"/>
</dbReference>